<dbReference type="PROSITE" id="PS50198">
    <property type="entry name" value="PPIC_PPIASE_2"/>
    <property type="match status" value="2"/>
</dbReference>
<dbReference type="SUPFAM" id="SSF109998">
    <property type="entry name" value="Triger factor/SurA peptide-binding domain-like"/>
    <property type="match status" value="1"/>
</dbReference>
<dbReference type="SUPFAM" id="SSF54534">
    <property type="entry name" value="FKBP-like"/>
    <property type="match status" value="2"/>
</dbReference>
<dbReference type="PANTHER" id="PTHR47245:SF2">
    <property type="entry name" value="PEPTIDYL-PROLYL CIS-TRANS ISOMERASE HP_0175-RELATED"/>
    <property type="match status" value="1"/>
</dbReference>
<dbReference type="GO" id="GO:0016853">
    <property type="term" value="F:isomerase activity"/>
    <property type="evidence" value="ECO:0007669"/>
    <property type="project" value="UniProtKB-KW"/>
</dbReference>
<evidence type="ECO:0000259" key="4">
    <source>
        <dbReference type="PROSITE" id="PS50198"/>
    </source>
</evidence>
<accession>A0ABX1DHW1</accession>
<dbReference type="Pfam" id="PF00639">
    <property type="entry name" value="Rotamase"/>
    <property type="match status" value="1"/>
</dbReference>
<dbReference type="Proteomes" id="UP000760545">
    <property type="component" value="Unassembled WGS sequence"/>
</dbReference>
<dbReference type="Gene3D" id="1.10.4030.10">
    <property type="entry name" value="Porin chaperone SurA, peptide-binding domain"/>
    <property type="match status" value="1"/>
</dbReference>
<dbReference type="InterPro" id="IPR000297">
    <property type="entry name" value="PPIase_PpiC"/>
</dbReference>
<evidence type="ECO:0000313" key="6">
    <source>
        <dbReference type="Proteomes" id="UP000760545"/>
    </source>
</evidence>
<keyword evidence="6" id="KW-1185">Reference proteome</keyword>
<organism evidence="5 6">
    <name type="scientific">Tamlana crocina</name>
    <dbReference type="NCBI Taxonomy" id="393006"/>
    <lineage>
        <taxon>Bacteria</taxon>
        <taxon>Pseudomonadati</taxon>
        <taxon>Bacteroidota</taxon>
        <taxon>Flavobacteriia</taxon>
        <taxon>Flavobacteriales</taxon>
        <taxon>Flavobacteriaceae</taxon>
        <taxon>Tamlana</taxon>
    </lineage>
</organism>
<dbReference type="InterPro" id="IPR046357">
    <property type="entry name" value="PPIase_dom_sf"/>
</dbReference>
<dbReference type="Pfam" id="PF13616">
    <property type="entry name" value="Rotamase_3"/>
    <property type="match status" value="1"/>
</dbReference>
<evidence type="ECO:0000313" key="5">
    <source>
        <dbReference type="EMBL" id="NJX16608.1"/>
    </source>
</evidence>
<keyword evidence="3" id="KW-0732">Signal</keyword>
<reference evidence="5 6" key="1">
    <citation type="submission" date="2020-03" db="EMBL/GenBank/DDBJ databases">
        <title>Tamlana sp. nov, isolated from XXX.</title>
        <authorList>
            <person name="Cao W.R."/>
        </authorList>
    </citation>
    <scope>NUCLEOTIDE SEQUENCE [LARGE SCALE GENOMIC DNA]</scope>
    <source>
        <strain evidence="5 6">HST1-43</strain>
    </source>
</reference>
<evidence type="ECO:0000256" key="1">
    <source>
        <dbReference type="PROSITE-ProRule" id="PRU00278"/>
    </source>
</evidence>
<dbReference type="Gene3D" id="3.10.50.40">
    <property type="match status" value="3"/>
</dbReference>
<dbReference type="EMBL" id="JAAVJS010000024">
    <property type="protein sequence ID" value="NJX16608.1"/>
    <property type="molecule type" value="Genomic_DNA"/>
</dbReference>
<dbReference type="PANTHER" id="PTHR47245">
    <property type="entry name" value="PEPTIDYLPROLYL ISOMERASE"/>
    <property type="match status" value="1"/>
</dbReference>
<evidence type="ECO:0000256" key="3">
    <source>
        <dbReference type="SAM" id="SignalP"/>
    </source>
</evidence>
<name>A0ABX1DHW1_9FLAO</name>
<dbReference type="InterPro" id="IPR050245">
    <property type="entry name" value="PrsA_foldase"/>
</dbReference>
<evidence type="ECO:0000256" key="2">
    <source>
        <dbReference type="SAM" id="Coils"/>
    </source>
</evidence>
<keyword evidence="1 5" id="KW-0413">Isomerase</keyword>
<dbReference type="RefSeq" id="WP_167919346.1">
    <property type="nucleotide sequence ID" value="NZ_JAAVJS010000024.1"/>
</dbReference>
<gene>
    <name evidence="5" type="ORF">HC176_14030</name>
</gene>
<keyword evidence="1" id="KW-0697">Rotamase</keyword>
<proteinExistence type="predicted"/>
<sequence>MKLKHIVTLFFAFLAFGVNGQTSSNETLFTVDGSPVYVSEFVKVYKKNLDLVQDESQKDVDEYLKLFTNYKLKLKEAKALGLNEDANYLRELNNYKKQLAKSYMTDSKVTDALVEEAYQRVSQEVNANHILVKVDENASPNDTLAAYNEIVKLRERALKEGFEKVRAEVHNGQTVFGEQLGYFSGFRMVYKFENAAFNTPVGEISQPFRTRFGYHIVNVLDKRPSKGEVTVAHIMVVEKPNDSLAEKPETRINDIYKKLQQGEDFASLAKQFSDDKNSAVKGGELAPFSSGQLRAKEFEDVAFGLKNEGDVSEPFKTDFGWHIVKLINKKPVPEFETLKPELVNKVKRDSRSQLIDEALIDKLKAKYNIGNPPSDLEYFASILNDDYFSRNWKLPENLDGEKPFLKIGNKQLTYQDFANYLENQQRNTTPKQSFETLVASKYEAFLKQQLLNYQEENLENENEEYADIVTEYRDGLLLFELMENTIWNAGTTDTIAIKEYYEANKSKYVSPERIDAVIASSSKQKTLKKVAKLLKQDMAVERIKSLVNSNDAIEVIFTSEVMEVNHQALPEGLEFKKGISKIHKHNGAYVIVKINDVLPETQKTFEDAKGLVIADYQNHKEEKWLSELAEKYPVKVDEDVLSKVKKQLNNK</sequence>
<dbReference type="Pfam" id="PF13145">
    <property type="entry name" value="Rotamase_2"/>
    <property type="match status" value="1"/>
</dbReference>
<feature type="coiled-coil region" evidence="2">
    <location>
        <begin position="443"/>
        <end position="471"/>
    </location>
</feature>
<feature type="domain" description="PpiC" evidence="4">
    <location>
        <begin position="122"/>
        <end position="221"/>
    </location>
</feature>
<feature type="signal peptide" evidence="3">
    <location>
        <begin position="1"/>
        <end position="20"/>
    </location>
</feature>
<feature type="chain" id="PRO_5045735708" evidence="3">
    <location>
        <begin position="21"/>
        <end position="651"/>
    </location>
</feature>
<feature type="domain" description="PpiC" evidence="4">
    <location>
        <begin position="226"/>
        <end position="328"/>
    </location>
</feature>
<protein>
    <submittedName>
        <fullName evidence="5">Peptidylprolyl isomerase</fullName>
    </submittedName>
</protein>
<dbReference type="InterPro" id="IPR027304">
    <property type="entry name" value="Trigger_fact/SurA_dom_sf"/>
</dbReference>
<comment type="caution">
    <text evidence="5">The sequence shown here is derived from an EMBL/GenBank/DDBJ whole genome shotgun (WGS) entry which is preliminary data.</text>
</comment>
<keyword evidence="2" id="KW-0175">Coiled coil</keyword>